<keyword evidence="3 6" id="KW-0663">Pyridoxal phosphate</keyword>
<dbReference type="HAMAP" id="MF_00713">
    <property type="entry name" value="GcvPB"/>
    <property type="match status" value="1"/>
</dbReference>
<dbReference type="InterPro" id="IPR020581">
    <property type="entry name" value="GDC_P"/>
</dbReference>
<dbReference type="InterPro" id="IPR015422">
    <property type="entry name" value="PyrdxlP-dep_Trfase_small"/>
</dbReference>
<dbReference type="GO" id="GO:0019464">
    <property type="term" value="P:glycine decarboxylation via glycine cleavage system"/>
    <property type="evidence" value="ECO:0007669"/>
    <property type="project" value="UniProtKB-UniRule"/>
</dbReference>
<dbReference type="Gene3D" id="6.20.440.10">
    <property type="match status" value="1"/>
</dbReference>
<proteinExistence type="inferred from homology"/>
<comment type="similarity">
    <text evidence="6">Belongs to the GcvP family. C-terminal subunit subfamily.</text>
</comment>
<evidence type="ECO:0000256" key="6">
    <source>
        <dbReference type="HAMAP-Rule" id="MF_00713"/>
    </source>
</evidence>
<dbReference type="Proteomes" id="UP000732377">
    <property type="component" value="Unassembled WGS sequence"/>
</dbReference>
<dbReference type="InterPro" id="IPR023012">
    <property type="entry name" value="GcvPB"/>
</dbReference>
<dbReference type="NCBIfam" id="NF003346">
    <property type="entry name" value="PRK04366.1"/>
    <property type="match status" value="1"/>
</dbReference>
<evidence type="ECO:0000259" key="7">
    <source>
        <dbReference type="Pfam" id="PF02347"/>
    </source>
</evidence>
<dbReference type="FunFam" id="3.90.1150.10:FF:000014">
    <property type="entry name" value="Probable glycine dehydrogenase (decarboxylating) subunit 2"/>
    <property type="match status" value="1"/>
</dbReference>
<keyword evidence="4 6" id="KW-0560">Oxidoreductase</keyword>
<evidence type="ECO:0000313" key="10">
    <source>
        <dbReference type="Proteomes" id="UP000732377"/>
    </source>
</evidence>
<dbReference type="GO" id="GO:0005960">
    <property type="term" value="C:glycine cleavage complex"/>
    <property type="evidence" value="ECO:0007669"/>
    <property type="project" value="TreeGrafter"/>
</dbReference>
<dbReference type="Pfam" id="PF21478">
    <property type="entry name" value="GcvP2_C"/>
    <property type="match status" value="1"/>
</dbReference>
<dbReference type="GO" id="GO:0016594">
    <property type="term" value="F:glycine binding"/>
    <property type="evidence" value="ECO:0007669"/>
    <property type="project" value="TreeGrafter"/>
</dbReference>
<dbReference type="EC" id="1.4.4.2" evidence="6"/>
<dbReference type="GO" id="GO:0030170">
    <property type="term" value="F:pyridoxal phosphate binding"/>
    <property type="evidence" value="ECO:0007669"/>
    <property type="project" value="TreeGrafter"/>
</dbReference>
<dbReference type="FunFam" id="3.40.640.10:FF:000034">
    <property type="entry name" value="Probable glycine dehydrogenase (decarboxylating) subunit 2"/>
    <property type="match status" value="1"/>
</dbReference>
<comment type="function">
    <text evidence="2 6">The glycine cleavage system catalyzes the degradation of glycine. The P protein binds the alpha-amino group of glycine through its pyridoxal phosphate cofactor; CO(2) is released and the remaining methylamine moiety is then transferred to the lipoamide cofactor of the H protein.</text>
</comment>
<dbReference type="InterPro" id="IPR015421">
    <property type="entry name" value="PyrdxlP-dep_Trfase_major"/>
</dbReference>
<dbReference type="PANTHER" id="PTHR11773:SF1">
    <property type="entry name" value="GLYCINE DEHYDROGENASE (DECARBOXYLATING), MITOCHONDRIAL"/>
    <property type="match status" value="1"/>
</dbReference>
<dbReference type="AlphaFoldDB" id="A0A953I991"/>
<dbReference type="GO" id="GO:0005829">
    <property type="term" value="C:cytosol"/>
    <property type="evidence" value="ECO:0007669"/>
    <property type="project" value="TreeGrafter"/>
</dbReference>
<dbReference type="PANTHER" id="PTHR11773">
    <property type="entry name" value="GLYCINE DEHYDROGENASE, DECARBOXYLATING"/>
    <property type="match status" value="1"/>
</dbReference>
<feature type="domain" description="Glycine cleavage system P-protein N-terminal" evidence="7">
    <location>
        <begin position="32"/>
        <end position="301"/>
    </location>
</feature>
<sequence>MALVPLLFEKSTPGKRAVTFPAPDVPTVELSEAIPADLIRQTPAALPELSEVEVVRHFTQLSRLNHGVDVDFYPLGSCTMKYNPKVNEEAARIPGFALTHPLQPEETVQGNLQLLHTLEGWLCEVTGMDRMTFQPAAGAHGELTGILLIRAYHESRGDTERNEVIVPDSAHGTNPATAAMAGYRVVPVKSRPDGSIDVDALRQIVGPKTAALMMTNPSTLGLFDPHVREITEIVHQAGGLCYYDGANLNAIMGYARPGDMGFDVVHLNLHKTFSTPHGGGGPGSGPVGVKSHLVPFLPVPVVEKQGDRYALDWDRPQSIGKIHGFWGNFGVIVRAYAYVLAHGPALKEVSEHAVLNANYVLARLKPYYEPYVDRYCMHECVLSARTLKQETGVKTLDVAKRLLDEGVHPPTIYFPLIVEEALMIEPTETEDKATLDRFIEAMIRIHDEARSNPEYVKSAPHKTPVGRLDEALAARRPNLRYRANPS</sequence>
<feature type="modified residue" description="N6-(pyridoxal phosphate)lysine" evidence="6">
    <location>
        <position position="271"/>
    </location>
</feature>
<evidence type="ECO:0000256" key="1">
    <source>
        <dbReference type="ARBA" id="ARBA00001933"/>
    </source>
</evidence>
<dbReference type="CDD" id="cd00613">
    <property type="entry name" value="GDC-P"/>
    <property type="match status" value="1"/>
</dbReference>
<comment type="catalytic activity">
    <reaction evidence="5 6">
        <text>N(6)-[(R)-lipoyl]-L-lysyl-[glycine-cleavage complex H protein] + glycine + H(+) = N(6)-[(R)-S(8)-aminomethyldihydrolipoyl]-L-lysyl-[glycine-cleavage complex H protein] + CO2</text>
        <dbReference type="Rhea" id="RHEA:24304"/>
        <dbReference type="Rhea" id="RHEA-COMP:10494"/>
        <dbReference type="Rhea" id="RHEA-COMP:10495"/>
        <dbReference type="ChEBI" id="CHEBI:15378"/>
        <dbReference type="ChEBI" id="CHEBI:16526"/>
        <dbReference type="ChEBI" id="CHEBI:57305"/>
        <dbReference type="ChEBI" id="CHEBI:83099"/>
        <dbReference type="ChEBI" id="CHEBI:83143"/>
        <dbReference type="EC" id="1.4.4.2"/>
    </reaction>
</comment>
<evidence type="ECO:0000259" key="8">
    <source>
        <dbReference type="Pfam" id="PF21478"/>
    </source>
</evidence>
<evidence type="ECO:0000256" key="5">
    <source>
        <dbReference type="ARBA" id="ARBA00049026"/>
    </source>
</evidence>
<dbReference type="RefSeq" id="WP_273379808.1">
    <property type="nucleotide sequence ID" value="NZ_PIUK01000105.1"/>
</dbReference>
<dbReference type="GO" id="GO:0004375">
    <property type="term" value="F:glycine dehydrogenase (decarboxylating) activity"/>
    <property type="evidence" value="ECO:0007669"/>
    <property type="project" value="UniProtKB-EC"/>
</dbReference>
<name>A0A953I991_SYMTR</name>
<dbReference type="SUPFAM" id="SSF53383">
    <property type="entry name" value="PLP-dependent transferases"/>
    <property type="match status" value="1"/>
</dbReference>
<feature type="domain" description="Glycine dehydrogenase C-terminal" evidence="8">
    <location>
        <begin position="350"/>
        <end position="451"/>
    </location>
</feature>
<dbReference type="EMBL" id="PIUK01000105">
    <property type="protein sequence ID" value="MBY6276738.1"/>
    <property type="molecule type" value="Genomic_DNA"/>
</dbReference>
<reference evidence="9" key="1">
    <citation type="submission" date="2017-11" db="EMBL/GenBank/DDBJ databases">
        <title>Three new genomes from thermophilic consortium.</title>
        <authorList>
            <person name="Quaggio R."/>
            <person name="Amgarten D."/>
            <person name="Setubal J.C."/>
        </authorList>
    </citation>
    <scope>NUCLEOTIDE SEQUENCE</scope>
    <source>
        <strain evidence="9">ZCTH01-B2</strain>
    </source>
</reference>
<organism evidence="9 10">
    <name type="scientific">Symbiobacterium thermophilum</name>
    <dbReference type="NCBI Taxonomy" id="2734"/>
    <lineage>
        <taxon>Bacteria</taxon>
        <taxon>Bacillati</taxon>
        <taxon>Bacillota</taxon>
        <taxon>Clostridia</taxon>
        <taxon>Eubacteriales</taxon>
        <taxon>Symbiobacteriaceae</taxon>
        <taxon>Symbiobacterium</taxon>
    </lineage>
</organism>
<protein>
    <recommendedName>
        <fullName evidence="6">Probable glycine dehydrogenase (decarboxylating) subunit 2</fullName>
        <ecNumber evidence="6">1.4.4.2</ecNumber>
    </recommendedName>
    <alternativeName>
        <fullName evidence="6">Glycine cleavage system P-protein subunit 2</fullName>
    </alternativeName>
    <alternativeName>
        <fullName evidence="6">Glycine decarboxylase subunit 2</fullName>
    </alternativeName>
    <alternativeName>
        <fullName evidence="6">Glycine dehydrogenase (aminomethyl-transferring) subunit 2</fullName>
    </alternativeName>
</protein>
<accession>A0A953I991</accession>
<dbReference type="InterPro" id="IPR049315">
    <property type="entry name" value="GDC-P_N"/>
</dbReference>
<gene>
    <name evidence="6" type="primary">gcvPB</name>
    <name evidence="9" type="ORF">CWE10_11110</name>
</gene>
<dbReference type="InterPro" id="IPR049316">
    <property type="entry name" value="GDC-P_C"/>
</dbReference>
<dbReference type="Pfam" id="PF02347">
    <property type="entry name" value="GDC-P"/>
    <property type="match status" value="1"/>
</dbReference>
<evidence type="ECO:0000256" key="3">
    <source>
        <dbReference type="ARBA" id="ARBA00022898"/>
    </source>
</evidence>
<evidence type="ECO:0000313" key="9">
    <source>
        <dbReference type="EMBL" id="MBY6276738.1"/>
    </source>
</evidence>
<comment type="subunit">
    <text evidence="6">The glycine cleavage system is composed of four proteins: P, T, L and H. In this organism, the P 'protein' is a heterodimer of two subunits.</text>
</comment>
<dbReference type="InterPro" id="IPR015424">
    <property type="entry name" value="PyrdxlP-dep_Trfase"/>
</dbReference>
<evidence type="ECO:0000256" key="2">
    <source>
        <dbReference type="ARBA" id="ARBA00003788"/>
    </source>
</evidence>
<dbReference type="Gene3D" id="3.40.640.10">
    <property type="entry name" value="Type I PLP-dependent aspartate aminotransferase-like (Major domain)"/>
    <property type="match status" value="1"/>
</dbReference>
<comment type="caution">
    <text evidence="9">The sequence shown here is derived from an EMBL/GenBank/DDBJ whole genome shotgun (WGS) entry which is preliminary data.</text>
</comment>
<evidence type="ECO:0000256" key="4">
    <source>
        <dbReference type="ARBA" id="ARBA00023002"/>
    </source>
</evidence>
<dbReference type="Gene3D" id="3.90.1150.10">
    <property type="entry name" value="Aspartate Aminotransferase, domain 1"/>
    <property type="match status" value="1"/>
</dbReference>
<comment type="cofactor">
    <cofactor evidence="1 6">
        <name>pyridoxal 5'-phosphate</name>
        <dbReference type="ChEBI" id="CHEBI:597326"/>
    </cofactor>
</comment>